<protein>
    <submittedName>
        <fullName evidence="1">Uncharacterized protein</fullName>
    </submittedName>
</protein>
<dbReference type="GO" id="GO:0005739">
    <property type="term" value="C:mitochondrion"/>
    <property type="evidence" value="ECO:0000318"/>
    <property type="project" value="GO_Central"/>
</dbReference>
<dbReference type="OrthoDB" id="5837974at2759"/>
<dbReference type="Proteomes" id="UP000005239">
    <property type="component" value="Unassembled WGS sequence"/>
</dbReference>
<dbReference type="PANTHER" id="PTHR32035:SF3">
    <property type="entry name" value="SMALL RIBOSOMAL SUBUNIT PROTEIN MS38"/>
    <property type="match status" value="1"/>
</dbReference>
<keyword evidence="2" id="KW-1185">Reference proteome</keyword>
<dbReference type="EnsemblMetazoa" id="PPA39912.1">
    <property type="protein sequence ID" value="PPA39912.1"/>
    <property type="gene ID" value="WBGene00278281"/>
</dbReference>
<proteinExistence type="predicted"/>
<evidence type="ECO:0000313" key="2">
    <source>
        <dbReference type="Proteomes" id="UP000005239"/>
    </source>
</evidence>
<dbReference type="AlphaFoldDB" id="A0A2A6CJ27"/>
<gene>
    <name evidence="1" type="primary">WBGene00278281</name>
</gene>
<reference evidence="1" key="2">
    <citation type="submission" date="2022-06" db="UniProtKB">
        <authorList>
            <consortium name="EnsemblMetazoa"/>
        </authorList>
    </citation>
    <scope>IDENTIFICATION</scope>
    <source>
        <strain evidence="1">PS312</strain>
    </source>
</reference>
<name>A0A2A6CJ27_PRIPA</name>
<sequence>MNRLTTLLSRRCAQLVSSTQSAAASSTVGRFTFAFLIDNVIPVFSQLPTNAPPPSRIPDVFDVEHLRISLPTLKRENIIHTFPTIIPTPMIDPVISNGIIGRVDQGDLREIKMPSYSPPVAVYAAPRLLTIRRKKMKKHKRRKRYDRDWSKYQKYHREKKLKAEREYEKRMKGHLAELEAFNADNYVKETIEASKKVWEKELAPTGRKLYPHWSRLMTLEELYGLPKSDYIDKRSGIPSEEDTEKINQLREKYKKEFLKEN</sequence>
<evidence type="ECO:0000313" key="1">
    <source>
        <dbReference type="EnsemblMetazoa" id="PPA39912.1"/>
    </source>
</evidence>
<accession>A0A2A6CJ27</accession>
<organism evidence="1 2">
    <name type="scientific">Pristionchus pacificus</name>
    <name type="common">Parasitic nematode worm</name>
    <dbReference type="NCBI Taxonomy" id="54126"/>
    <lineage>
        <taxon>Eukaryota</taxon>
        <taxon>Metazoa</taxon>
        <taxon>Ecdysozoa</taxon>
        <taxon>Nematoda</taxon>
        <taxon>Chromadorea</taxon>
        <taxon>Rhabditida</taxon>
        <taxon>Rhabditina</taxon>
        <taxon>Diplogasteromorpha</taxon>
        <taxon>Diplogasteroidea</taxon>
        <taxon>Neodiplogasteridae</taxon>
        <taxon>Pristionchus</taxon>
    </lineage>
</organism>
<accession>A0A8R1UVS7</accession>
<reference evidence="2" key="1">
    <citation type="journal article" date="2008" name="Nat. Genet.">
        <title>The Pristionchus pacificus genome provides a unique perspective on nematode lifestyle and parasitism.</title>
        <authorList>
            <person name="Dieterich C."/>
            <person name="Clifton S.W."/>
            <person name="Schuster L.N."/>
            <person name="Chinwalla A."/>
            <person name="Delehaunty K."/>
            <person name="Dinkelacker I."/>
            <person name="Fulton L."/>
            <person name="Fulton R."/>
            <person name="Godfrey J."/>
            <person name="Minx P."/>
            <person name="Mitreva M."/>
            <person name="Roeseler W."/>
            <person name="Tian H."/>
            <person name="Witte H."/>
            <person name="Yang S.P."/>
            <person name="Wilson R.K."/>
            <person name="Sommer R.J."/>
        </authorList>
    </citation>
    <scope>NUCLEOTIDE SEQUENCE [LARGE SCALE GENOMIC DNA]</scope>
    <source>
        <strain evidence="2">PS312</strain>
    </source>
</reference>
<dbReference type="PANTHER" id="PTHR32035">
    <property type="entry name" value="AURORA KINASE A-INTERACTING PROTEIN"/>
    <property type="match status" value="1"/>
</dbReference>